<feature type="active site" description="Proton donor" evidence="8">
    <location>
        <position position="94"/>
    </location>
</feature>
<evidence type="ECO:0000256" key="7">
    <source>
        <dbReference type="PIRNR" id="PIRNR006621"/>
    </source>
</evidence>
<comment type="similarity">
    <text evidence="7">Belongs to the dus family.</text>
</comment>
<evidence type="ECO:0000256" key="3">
    <source>
        <dbReference type="ARBA" id="ARBA00022643"/>
    </source>
</evidence>
<dbReference type="PIRSF" id="PIRSF006621">
    <property type="entry name" value="Dus"/>
    <property type="match status" value="1"/>
</dbReference>
<dbReference type="Gene3D" id="3.20.20.70">
    <property type="entry name" value="Aldolase class I"/>
    <property type="match status" value="1"/>
</dbReference>
<feature type="binding site" evidence="9">
    <location>
        <begin position="219"/>
        <end position="220"/>
    </location>
    <ligand>
        <name>FMN</name>
        <dbReference type="ChEBI" id="CHEBI:58210"/>
    </ligand>
</feature>
<evidence type="ECO:0000313" key="12">
    <source>
        <dbReference type="Proteomes" id="UP000823842"/>
    </source>
</evidence>
<dbReference type="InterPro" id="IPR001269">
    <property type="entry name" value="DUS_fam"/>
</dbReference>
<evidence type="ECO:0000256" key="2">
    <source>
        <dbReference type="ARBA" id="ARBA00022630"/>
    </source>
</evidence>
<sequence>MKYYFAPMEGITGYVFRNAYSSHFPNMDKYFAAFISPNGARKMNSKEVNDILPEHNKGMHLVPQILTNNWEAFVKTARELKEYGYQEVNLNLGCPSPTVVTKKKGSGFLAYPEELNAFLEAVFRELPDMKISLKTRLGKEEPEEFYRLLEIYNQYPIEELIIHPRVQKDMYANHPNLEMFREATKLSRHKICYNGDLFTPKSLKKFQEAFPETKTVMLGRGILKNPGILKEIKTGEKTEKEELRSFHDQILTEYRKVLYGDKTVLFKMKEIWSYMHPLFTNSEKYWKKIKKAQKISDYEITVASLFREQEIVPVS</sequence>
<dbReference type="PANTHER" id="PTHR45846">
    <property type="entry name" value="TRNA-DIHYDROURIDINE(47) SYNTHASE [NAD(P)(+)]-LIKE"/>
    <property type="match status" value="1"/>
</dbReference>
<evidence type="ECO:0000256" key="9">
    <source>
        <dbReference type="PIRSR" id="PIRSR006621-2"/>
    </source>
</evidence>
<feature type="binding site" evidence="9">
    <location>
        <position position="163"/>
    </location>
    <ligand>
        <name>FMN</name>
        <dbReference type="ChEBI" id="CHEBI:58210"/>
    </ligand>
</feature>
<keyword evidence="6 7" id="KW-0560">Oxidoreductase</keyword>
<dbReference type="EC" id="1.3.1.-" evidence="7"/>
<dbReference type="PANTHER" id="PTHR45846:SF1">
    <property type="entry name" value="TRNA-DIHYDROURIDINE(47) SYNTHASE [NAD(P)(+)]-LIKE"/>
    <property type="match status" value="1"/>
</dbReference>
<name>A0A9D2RXH0_9FIRM</name>
<organism evidence="11 12">
    <name type="scientific">Candidatus Blautia faecavium</name>
    <dbReference type="NCBI Taxonomy" id="2838487"/>
    <lineage>
        <taxon>Bacteria</taxon>
        <taxon>Bacillati</taxon>
        <taxon>Bacillota</taxon>
        <taxon>Clostridia</taxon>
        <taxon>Lachnospirales</taxon>
        <taxon>Lachnospiraceae</taxon>
        <taxon>Blautia</taxon>
    </lineage>
</organism>
<proteinExistence type="inferred from homology"/>
<evidence type="ECO:0000313" key="11">
    <source>
        <dbReference type="EMBL" id="HJB29519.1"/>
    </source>
</evidence>
<feature type="binding site" evidence="9">
    <location>
        <position position="64"/>
    </location>
    <ligand>
        <name>FMN</name>
        <dbReference type="ChEBI" id="CHEBI:58210"/>
    </ligand>
</feature>
<keyword evidence="5" id="KW-0521">NADP</keyword>
<dbReference type="InterPro" id="IPR013785">
    <property type="entry name" value="Aldolase_TIM"/>
</dbReference>
<dbReference type="Pfam" id="PF01207">
    <property type="entry name" value="Dus"/>
    <property type="match status" value="1"/>
</dbReference>
<dbReference type="Proteomes" id="UP000823842">
    <property type="component" value="Unassembled WGS sequence"/>
</dbReference>
<evidence type="ECO:0000256" key="6">
    <source>
        <dbReference type="ARBA" id="ARBA00023002"/>
    </source>
</evidence>
<dbReference type="SUPFAM" id="SSF51395">
    <property type="entry name" value="FMN-linked oxidoreductases"/>
    <property type="match status" value="1"/>
</dbReference>
<dbReference type="CDD" id="cd02801">
    <property type="entry name" value="DUS_like_FMN"/>
    <property type="match status" value="1"/>
</dbReference>
<reference evidence="11" key="2">
    <citation type="submission" date="2021-04" db="EMBL/GenBank/DDBJ databases">
        <authorList>
            <person name="Gilroy R."/>
        </authorList>
    </citation>
    <scope>NUCLEOTIDE SEQUENCE</scope>
    <source>
        <strain evidence="11">ChiSjej1B19-5720</strain>
    </source>
</reference>
<feature type="binding site" evidence="9">
    <location>
        <position position="134"/>
    </location>
    <ligand>
        <name>FMN</name>
        <dbReference type="ChEBI" id="CHEBI:58210"/>
    </ligand>
</feature>
<protein>
    <recommendedName>
        <fullName evidence="7">tRNA-dihydrouridine synthase</fullName>
        <ecNumber evidence="7">1.3.1.-</ecNumber>
    </recommendedName>
</protein>
<dbReference type="InterPro" id="IPR018517">
    <property type="entry name" value="tRNA_hU_synthase_CS"/>
</dbReference>
<dbReference type="PROSITE" id="PS01136">
    <property type="entry name" value="UPF0034"/>
    <property type="match status" value="1"/>
</dbReference>
<keyword evidence="9" id="KW-0547">Nucleotide-binding</keyword>
<evidence type="ECO:0000256" key="5">
    <source>
        <dbReference type="ARBA" id="ARBA00022857"/>
    </source>
</evidence>
<dbReference type="GO" id="GO:0050660">
    <property type="term" value="F:flavin adenine dinucleotide binding"/>
    <property type="evidence" value="ECO:0007669"/>
    <property type="project" value="InterPro"/>
</dbReference>
<dbReference type="GO" id="GO:0003723">
    <property type="term" value="F:RNA binding"/>
    <property type="evidence" value="ECO:0007669"/>
    <property type="project" value="TreeGrafter"/>
</dbReference>
<keyword evidence="2 7" id="KW-0285">Flavoprotein</keyword>
<evidence type="ECO:0000256" key="1">
    <source>
        <dbReference type="ARBA" id="ARBA00001917"/>
    </source>
</evidence>
<evidence type="ECO:0000256" key="4">
    <source>
        <dbReference type="ARBA" id="ARBA00022694"/>
    </source>
</evidence>
<comment type="function">
    <text evidence="7">Catalyzes the synthesis of 5,6-dihydrouridine (D), a modified base found in the D-loop of most tRNAs, via the reduction of the C5-C6 double bond in target uridines.</text>
</comment>
<evidence type="ECO:0000259" key="10">
    <source>
        <dbReference type="Pfam" id="PF01207"/>
    </source>
</evidence>
<dbReference type="EMBL" id="DWYZ01000222">
    <property type="protein sequence ID" value="HJB29519.1"/>
    <property type="molecule type" value="Genomic_DNA"/>
</dbReference>
<evidence type="ECO:0000256" key="8">
    <source>
        <dbReference type="PIRSR" id="PIRSR006621-1"/>
    </source>
</evidence>
<comment type="caution">
    <text evidence="11">The sequence shown here is derived from an EMBL/GenBank/DDBJ whole genome shotgun (WGS) entry which is preliminary data.</text>
</comment>
<dbReference type="InterPro" id="IPR035587">
    <property type="entry name" value="DUS-like_FMN-bd"/>
</dbReference>
<accession>A0A9D2RXH0</accession>
<keyword evidence="3 7" id="KW-0288">FMN</keyword>
<reference evidence="11" key="1">
    <citation type="journal article" date="2021" name="PeerJ">
        <title>Extensive microbial diversity within the chicken gut microbiome revealed by metagenomics and culture.</title>
        <authorList>
            <person name="Gilroy R."/>
            <person name="Ravi A."/>
            <person name="Getino M."/>
            <person name="Pursley I."/>
            <person name="Horton D.L."/>
            <person name="Alikhan N.F."/>
            <person name="Baker D."/>
            <person name="Gharbi K."/>
            <person name="Hall N."/>
            <person name="Watson M."/>
            <person name="Adriaenssens E.M."/>
            <person name="Foster-Nyarko E."/>
            <person name="Jarju S."/>
            <person name="Secka A."/>
            <person name="Antonio M."/>
            <person name="Oren A."/>
            <person name="Chaudhuri R.R."/>
            <person name="La Ragione R."/>
            <person name="Hildebrand F."/>
            <person name="Pallen M.J."/>
        </authorList>
    </citation>
    <scope>NUCLEOTIDE SEQUENCE</scope>
    <source>
        <strain evidence="11">ChiSjej1B19-5720</strain>
    </source>
</reference>
<keyword evidence="4 7" id="KW-0819">tRNA processing</keyword>
<gene>
    <name evidence="11" type="ORF">IAA06_12120</name>
</gene>
<dbReference type="GO" id="GO:0017150">
    <property type="term" value="F:tRNA dihydrouridine synthase activity"/>
    <property type="evidence" value="ECO:0007669"/>
    <property type="project" value="InterPro"/>
</dbReference>
<comment type="cofactor">
    <cofactor evidence="1 7 9">
        <name>FMN</name>
        <dbReference type="ChEBI" id="CHEBI:58210"/>
    </cofactor>
</comment>
<feature type="domain" description="DUS-like FMN-binding" evidence="10">
    <location>
        <begin position="5"/>
        <end position="294"/>
    </location>
</feature>
<dbReference type="AlphaFoldDB" id="A0A9D2RXH0"/>